<dbReference type="InterPro" id="IPR056909">
    <property type="entry name" value="SU10_portal"/>
</dbReference>
<dbReference type="RefSeq" id="WP_097013332.1">
    <property type="nucleotide sequence ID" value="NZ_LT907975.1"/>
</dbReference>
<dbReference type="KEGG" id="pprf:DPRO_3716"/>
<name>A0A2C8FDA7_9BACT</name>
<dbReference type="AlphaFoldDB" id="A0A2C8FDA7"/>
<gene>
    <name evidence="2" type="ORF">DPRO_3716</name>
</gene>
<keyword evidence="3" id="KW-1185">Reference proteome</keyword>
<feature type="region of interest" description="Disordered" evidence="1">
    <location>
        <begin position="616"/>
        <end position="671"/>
    </location>
</feature>
<organism evidence="2 3">
    <name type="scientific">Pseudodesulfovibrio profundus</name>
    <dbReference type="NCBI Taxonomy" id="57320"/>
    <lineage>
        <taxon>Bacteria</taxon>
        <taxon>Pseudomonadati</taxon>
        <taxon>Thermodesulfobacteriota</taxon>
        <taxon>Desulfovibrionia</taxon>
        <taxon>Desulfovibrionales</taxon>
        <taxon>Desulfovibrionaceae</taxon>
    </lineage>
</organism>
<proteinExistence type="predicted"/>
<sequence>MEKIQIKDSEILDLLSADIDKSKNYAEDRSKLRVEDFKRFRGAPYPGDEQKKAKGWSTTVNTVIANAVNWTQPGLIEVFSDDFFAFKLPNTQQAEALRRYVRKVLYKQQPGEEMIDAFITDCLIYRDGGLVKVYYKEDYDLVTEKYERLSAEEFQQLSANPAYTISRYKEETFVIPAVDEWGQQIVDEFGNPAFDENTEYLDVKAVRKDITFAGPCFEVIPPEEFFRTPEAKTIDDARLCFHQTDRDLNYIRKNEKAGIYRKGSYKKVSENLSHEDSVDTLDAERDSREHLEGLESEINDFQSDEKLLKPNTVVKVREIYTKLDIDGDGLLEPVIVWESCGVVLNIMENPYKRPPFRVGKPFPLPHQWSQDPYPSQLEDDQRIVTNLDRLAQDSAALQTYSNPITNDPQLYKSLLKRGPHTVLQGDPQRIGDASPRGGRSNAILKAKEDAMSGIENKSGITRYNQGLDSNSLNKTLGGMNLIMSAAQQRQRLLARRMGWVFKHIIGDMLKIMEKWPTPEYQQIMQGQRIRLEDIEINVGVSFNEKYQQAMMLEQLVQFNAGPGAQMGVSPEQTFGLIKYKYSLLGIKVDNFLPTQEEAANCRALQQKLAQATKKIEEQEGQLRAERQRNEAAEQSGQGSGGVPGQPMAQAMGRSNAGGFPQGIPPTGPMGR</sequence>
<evidence type="ECO:0008006" key="4">
    <source>
        <dbReference type="Google" id="ProtNLM"/>
    </source>
</evidence>
<dbReference type="OrthoDB" id="5464900at2"/>
<evidence type="ECO:0000256" key="1">
    <source>
        <dbReference type="SAM" id="MobiDB-lite"/>
    </source>
</evidence>
<feature type="compositionally biased region" description="Basic and acidic residues" evidence="1">
    <location>
        <begin position="616"/>
        <end position="631"/>
    </location>
</feature>
<dbReference type="Proteomes" id="UP000219215">
    <property type="component" value="Chromosome DPRO"/>
</dbReference>
<feature type="compositionally biased region" description="Pro residues" evidence="1">
    <location>
        <begin position="662"/>
        <end position="671"/>
    </location>
</feature>
<evidence type="ECO:0000313" key="2">
    <source>
        <dbReference type="EMBL" id="SOB60632.1"/>
    </source>
</evidence>
<dbReference type="Pfam" id="PF23899">
    <property type="entry name" value="SU10_portal"/>
    <property type="match status" value="1"/>
</dbReference>
<reference evidence="3" key="1">
    <citation type="submission" date="2017-09" db="EMBL/GenBank/DDBJ databases">
        <authorList>
            <person name="Regsiter A."/>
            <person name="William W."/>
        </authorList>
    </citation>
    <scope>NUCLEOTIDE SEQUENCE [LARGE SCALE GENOMIC DNA]</scope>
    <source>
        <strain evidence="3">500-1</strain>
    </source>
</reference>
<accession>A0A2C8FDA7</accession>
<protein>
    <recommendedName>
        <fullName evidence="4">Portal protein</fullName>
    </recommendedName>
</protein>
<evidence type="ECO:0000313" key="3">
    <source>
        <dbReference type="Proteomes" id="UP000219215"/>
    </source>
</evidence>
<dbReference type="EMBL" id="LT907975">
    <property type="protein sequence ID" value="SOB60632.1"/>
    <property type="molecule type" value="Genomic_DNA"/>
</dbReference>